<proteinExistence type="predicted"/>
<sequence>MSQVQTGIIILAAGKSSRLGQAKQLVEFNNKNLLQHTIDQLDELMDCVSVVVLGSNNLEIINKINFKNSSKIINSEWEKGMSSSMQTGLKFLMLNYPDLQQVMLLLCDQPFVDGKLLKILLEEKEKTQKGIVCCSYADTVGVPAVFGKKYFDALFQLNVKEGAKKVILSNQEDLEEINFPKGAVDIDTPEDLENLKSGFSGS</sequence>
<name>A0A2T0WUW8_9BACT</name>
<dbReference type="Gene3D" id="3.90.550.10">
    <property type="entry name" value="Spore Coat Polysaccharide Biosynthesis Protein SpsA, Chain A"/>
    <property type="match status" value="1"/>
</dbReference>
<keyword evidence="3" id="KW-1185">Reference proteome</keyword>
<feature type="domain" description="MobA-like NTP transferase" evidence="1">
    <location>
        <begin position="9"/>
        <end position="169"/>
    </location>
</feature>
<dbReference type="AlphaFoldDB" id="A0A2T0WUW8"/>
<evidence type="ECO:0000259" key="1">
    <source>
        <dbReference type="Pfam" id="PF12804"/>
    </source>
</evidence>
<evidence type="ECO:0000313" key="3">
    <source>
        <dbReference type="Proteomes" id="UP000238157"/>
    </source>
</evidence>
<dbReference type="GO" id="GO:0016779">
    <property type="term" value="F:nucleotidyltransferase activity"/>
    <property type="evidence" value="ECO:0007669"/>
    <property type="project" value="UniProtKB-KW"/>
</dbReference>
<organism evidence="2 3">
    <name type="scientific">Mongoliibacter ruber</name>
    <dbReference type="NCBI Taxonomy" id="1750599"/>
    <lineage>
        <taxon>Bacteria</taxon>
        <taxon>Pseudomonadati</taxon>
        <taxon>Bacteroidota</taxon>
        <taxon>Cytophagia</taxon>
        <taxon>Cytophagales</taxon>
        <taxon>Cyclobacteriaceae</taxon>
        <taxon>Mongoliibacter</taxon>
    </lineage>
</organism>
<accession>A0A2T0WUW8</accession>
<comment type="caution">
    <text evidence="2">The sequence shown here is derived from an EMBL/GenBank/DDBJ whole genome shotgun (WGS) entry which is preliminary data.</text>
</comment>
<dbReference type="PANTHER" id="PTHR43777:SF1">
    <property type="entry name" value="MOLYBDENUM COFACTOR CYTIDYLYLTRANSFERASE"/>
    <property type="match status" value="1"/>
</dbReference>
<evidence type="ECO:0000313" key="2">
    <source>
        <dbReference type="EMBL" id="PRY90469.1"/>
    </source>
</evidence>
<dbReference type="Proteomes" id="UP000238157">
    <property type="component" value="Unassembled WGS sequence"/>
</dbReference>
<dbReference type="RefSeq" id="WP_106131719.1">
    <property type="nucleotide sequence ID" value="NZ_PVTR01000001.1"/>
</dbReference>
<keyword evidence="2" id="KW-0548">Nucleotidyltransferase</keyword>
<dbReference type="EMBL" id="PVTR01000001">
    <property type="protein sequence ID" value="PRY90469.1"/>
    <property type="molecule type" value="Genomic_DNA"/>
</dbReference>
<keyword evidence="2" id="KW-0808">Transferase</keyword>
<dbReference type="PANTHER" id="PTHR43777">
    <property type="entry name" value="MOLYBDENUM COFACTOR CYTIDYLYLTRANSFERASE"/>
    <property type="match status" value="1"/>
</dbReference>
<dbReference type="CDD" id="cd04182">
    <property type="entry name" value="GT_2_like_f"/>
    <property type="match status" value="1"/>
</dbReference>
<dbReference type="SUPFAM" id="SSF53448">
    <property type="entry name" value="Nucleotide-diphospho-sugar transferases"/>
    <property type="match status" value="1"/>
</dbReference>
<dbReference type="InterPro" id="IPR029044">
    <property type="entry name" value="Nucleotide-diphossugar_trans"/>
</dbReference>
<gene>
    <name evidence="2" type="ORF">CLW00_101128</name>
</gene>
<reference evidence="2 3" key="1">
    <citation type="submission" date="2018-03" db="EMBL/GenBank/DDBJ databases">
        <title>Genomic Encyclopedia of Archaeal and Bacterial Type Strains, Phase II (KMG-II): from individual species to whole genera.</title>
        <authorList>
            <person name="Goeker M."/>
        </authorList>
    </citation>
    <scope>NUCLEOTIDE SEQUENCE [LARGE SCALE GENOMIC DNA]</scope>
    <source>
        <strain evidence="2 3">DSM 27929</strain>
    </source>
</reference>
<dbReference type="Pfam" id="PF12804">
    <property type="entry name" value="NTP_transf_3"/>
    <property type="match status" value="1"/>
</dbReference>
<dbReference type="InterPro" id="IPR025877">
    <property type="entry name" value="MobA-like_NTP_Trfase"/>
</dbReference>
<dbReference type="OrthoDB" id="9779263at2"/>
<protein>
    <submittedName>
        <fullName evidence="2">Molybdenum cofactor cytidylyltransferase</fullName>
    </submittedName>
</protein>